<keyword evidence="3 7" id="KW-0489">Methyltransferase</keyword>
<evidence type="ECO:0000256" key="4">
    <source>
        <dbReference type="ARBA" id="ARBA00022679"/>
    </source>
</evidence>
<dbReference type="PANTHER" id="PTHR44942:SF4">
    <property type="entry name" value="METHYLTRANSFERASE TYPE 11 DOMAIN-CONTAINING PROTEIN"/>
    <property type="match status" value="1"/>
</dbReference>
<feature type="domain" description="Methyltransferase type 11" evidence="6">
    <location>
        <begin position="41"/>
        <end position="136"/>
    </location>
</feature>
<dbReference type="SUPFAM" id="SSF53335">
    <property type="entry name" value="S-adenosyl-L-methionine-dependent methyltransferases"/>
    <property type="match status" value="1"/>
</dbReference>
<protein>
    <submittedName>
        <fullName evidence="7">S-adenosyl-L-methionine-dependent methyltransferase</fullName>
    </submittedName>
</protein>
<dbReference type="CDD" id="cd02440">
    <property type="entry name" value="AdoMet_MTases"/>
    <property type="match status" value="1"/>
</dbReference>
<gene>
    <name evidence="7" type="ORF">BO87DRAFT_386581</name>
</gene>
<dbReference type="EMBL" id="KZ821459">
    <property type="protein sequence ID" value="PYH34613.1"/>
    <property type="molecule type" value="Genomic_DNA"/>
</dbReference>
<dbReference type="GO" id="GO:0032259">
    <property type="term" value="P:methylation"/>
    <property type="evidence" value="ECO:0007669"/>
    <property type="project" value="UniProtKB-KW"/>
</dbReference>
<evidence type="ECO:0000256" key="2">
    <source>
        <dbReference type="ARBA" id="ARBA00008361"/>
    </source>
</evidence>
<comment type="similarity">
    <text evidence="2">Belongs to the methyltransferase superfamily.</text>
</comment>
<evidence type="ECO:0000256" key="3">
    <source>
        <dbReference type="ARBA" id="ARBA00022603"/>
    </source>
</evidence>
<dbReference type="Gene3D" id="3.40.50.150">
    <property type="entry name" value="Vaccinia Virus protein VP39"/>
    <property type="match status" value="1"/>
</dbReference>
<dbReference type="Proteomes" id="UP000247647">
    <property type="component" value="Unassembled WGS sequence"/>
</dbReference>
<name>A0A318YPE8_ASPNB</name>
<keyword evidence="8" id="KW-1185">Reference proteome</keyword>
<dbReference type="Pfam" id="PF08241">
    <property type="entry name" value="Methyltransf_11"/>
    <property type="match status" value="1"/>
</dbReference>
<comment type="pathway">
    <text evidence="1">Secondary metabolite biosynthesis.</text>
</comment>
<dbReference type="AlphaFoldDB" id="A0A318YPE8"/>
<dbReference type="RefSeq" id="XP_025480091.1">
    <property type="nucleotide sequence ID" value="XM_025624766.1"/>
</dbReference>
<dbReference type="GO" id="GO:0008757">
    <property type="term" value="F:S-adenosylmethionine-dependent methyltransferase activity"/>
    <property type="evidence" value="ECO:0007669"/>
    <property type="project" value="InterPro"/>
</dbReference>
<dbReference type="InterPro" id="IPR013216">
    <property type="entry name" value="Methyltransf_11"/>
</dbReference>
<organism evidence="7 8">
    <name type="scientific">Aspergillus neoniger (strain CBS 115656)</name>
    <dbReference type="NCBI Taxonomy" id="1448310"/>
    <lineage>
        <taxon>Eukaryota</taxon>
        <taxon>Fungi</taxon>
        <taxon>Dikarya</taxon>
        <taxon>Ascomycota</taxon>
        <taxon>Pezizomycotina</taxon>
        <taxon>Eurotiomycetes</taxon>
        <taxon>Eurotiomycetidae</taxon>
        <taxon>Eurotiales</taxon>
        <taxon>Aspergillaceae</taxon>
        <taxon>Aspergillus</taxon>
        <taxon>Aspergillus subgen. Circumdati</taxon>
    </lineage>
</organism>
<evidence type="ECO:0000256" key="5">
    <source>
        <dbReference type="ARBA" id="ARBA00022691"/>
    </source>
</evidence>
<proteinExistence type="inferred from homology"/>
<dbReference type="PANTHER" id="PTHR44942">
    <property type="entry name" value="METHYLTRANSF_11 DOMAIN-CONTAINING PROTEIN"/>
    <property type="match status" value="1"/>
</dbReference>
<sequence>MASFSDEGYDCSAYAAHRPSPPQALYDTVLAYHQSPRELCVDLGTGHGAVARALAAHFKSVIGVDSSEGMLKQAARAQKSDVSNIQYHQSNAESLPFIASKAVDLVIACQAAHWFDPEPLWKEMTRIVRPGGTVVFWNWGHYVVMGRPQVNRAVQKFFFEDLVPYWPQPGISVFNNEWMYPVECRDFANWTDLTRLVSIPADDDNAPGVLETPGAIKMGASQTLGSLETLIRTLSMVHEWRKAHPEALSVKEGGYGDCVDILMRDMIEGDEEWRAFVTSGGNWRDIEVDLEMRSILLLARRKQSLSYCADPHERQP</sequence>
<reference evidence="7" key="1">
    <citation type="submission" date="2016-12" db="EMBL/GenBank/DDBJ databases">
        <title>The genomes of Aspergillus section Nigri reveals drivers in fungal speciation.</title>
        <authorList>
            <consortium name="DOE Joint Genome Institute"/>
            <person name="Vesth T.C."/>
            <person name="Nybo J."/>
            <person name="Theobald S."/>
            <person name="Brandl J."/>
            <person name="Frisvad J.C."/>
            <person name="Nielsen K.F."/>
            <person name="Lyhne E.K."/>
            <person name="Kogle M.E."/>
            <person name="Kuo A."/>
            <person name="Riley R."/>
            <person name="Clum A."/>
            <person name="Nolan M."/>
            <person name="Lipzen A."/>
            <person name="Salamov A."/>
            <person name="Henrissat B."/>
            <person name="Wiebenga A."/>
            <person name="De Vries R.P."/>
            <person name="Grigoriev I.V."/>
            <person name="Mortensen U.H."/>
            <person name="Andersen M.R."/>
            <person name="Baker S.E."/>
        </authorList>
    </citation>
    <scope>NUCLEOTIDE SEQUENCE [LARGE SCALE GENOMIC DNA]</scope>
    <source>
        <strain evidence="7">CBS 115656</strain>
    </source>
</reference>
<dbReference type="GeneID" id="37127222"/>
<evidence type="ECO:0000313" key="8">
    <source>
        <dbReference type="Proteomes" id="UP000247647"/>
    </source>
</evidence>
<accession>A0A318YPE8</accession>
<dbReference type="InterPro" id="IPR051052">
    <property type="entry name" value="Diverse_substrate_MTase"/>
</dbReference>
<dbReference type="InterPro" id="IPR029063">
    <property type="entry name" value="SAM-dependent_MTases_sf"/>
</dbReference>
<evidence type="ECO:0000256" key="1">
    <source>
        <dbReference type="ARBA" id="ARBA00005179"/>
    </source>
</evidence>
<evidence type="ECO:0000313" key="7">
    <source>
        <dbReference type="EMBL" id="PYH34613.1"/>
    </source>
</evidence>
<keyword evidence="4" id="KW-0808">Transferase</keyword>
<keyword evidence="5" id="KW-0949">S-adenosyl-L-methionine</keyword>
<dbReference type="OrthoDB" id="10027013at2759"/>
<evidence type="ECO:0000259" key="6">
    <source>
        <dbReference type="Pfam" id="PF08241"/>
    </source>
</evidence>